<dbReference type="InterPro" id="IPR036271">
    <property type="entry name" value="Tet_transcr_reg_TetR-rel_C_sf"/>
</dbReference>
<keyword evidence="1 2" id="KW-0238">DNA-binding</keyword>
<evidence type="ECO:0000259" key="3">
    <source>
        <dbReference type="PROSITE" id="PS50977"/>
    </source>
</evidence>
<dbReference type="Pfam" id="PF00440">
    <property type="entry name" value="TetR_N"/>
    <property type="match status" value="1"/>
</dbReference>
<gene>
    <name evidence="4" type="primary">rutR3</name>
    <name evidence="4" type="ORF">PFLCHA0_c25070</name>
</gene>
<dbReference type="EMBL" id="CP003190">
    <property type="protein sequence ID" value="AGL84278.1"/>
    <property type="molecule type" value="Genomic_DNA"/>
</dbReference>
<evidence type="ECO:0000313" key="5">
    <source>
        <dbReference type="Proteomes" id="UP000013940"/>
    </source>
</evidence>
<dbReference type="Pfam" id="PF08362">
    <property type="entry name" value="TetR_C_3"/>
    <property type="match status" value="1"/>
</dbReference>
<dbReference type="GO" id="GO:0045892">
    <property type="term" value="P:negative regulation of DNA-templated transcription"/>
    <property type="evidence" value="ECO:0007669"/>
    <property type="project" value="InterPro"/>
</dbReference>
<dbReference type="SUPFAM" id="SSF46689">
    <property type="entry name" value="Homeodomain-like"/>
    <property type="match status" value="1"/>
</dbReference>
<dbReference type="InterPro" id="IPR050109">
    <property type="entry name" value="HTH-type_TetR-like_transc_reg"/>
</dbReference>
<evidence type="ECO:0000256" key="1">
    <source>
        <dbReference type="ARBA" id="ARBA00023125"/>
    </source>
</evidence>
<dbReference type="KEGG" id="pprc:PFLCHA0_c25070"/>
<dbReference type="SUPFAM" id="SSF48498">
    <property type="entry name" value="Tetracyclin repressor-like, C-terminal domain"/>
    <property type="match status" value="1"/>
</dbReference>
<dbReference type="InterPro" id="IPR009057">
    <property type="entry name" value="Homeodomain-like_sf"/>
</dbReference>
<reference evidence="5" key="1">
    <citation type="journal article" date="2014" name="Genome Announc.">
        <title>Full-genome sequence of the plant growth-promoting bacterium Pseudomonas protegens CHA0.</title>
        <authorList>
            <person name="Jousset A."/>
            <person name="Schuldes J."/>
            <person name="Keel C."/>
            <person name="Maurhofer M."/>
            <person name="Daniel R."/>
            <person name="Scheu S."/>
            <person name="Thuermer A."/>
        </authorList>
    </citation>
    <scope>NUCLEOTIDE SEQUENCE [LARGE SCALE GENOMIC DNA]</scope>
    <source>
        <strain evidence="5">DSM 19095 / LMG 27888 / CFBP 6595 / CHA0</strain>
    </source>
</reference>
<accession>A0A2C9EL43</accession>
<sequence length="277" mass="31041">MKQPRQQRRRLRQVFRYILLYIAISHPRDLPMHCPSSTPFCLTPQALEADSAAPRVPAPARQERRSRLRHRQLILDAARNEFAAKGFSACQTLDIALRAGVPKANLYYYFHTKENLYAEVLQPLLEPLHQASRLLRPEADPAQALQAYIEARMQIVEDFPLRSKILCSELLHGAQQLPEAWRESLEAQNRSEIACLRNWAERGLIRAIAPEHLLLFIGAATQTYPTLGWQIALMSGVAQPSSRDFQSVAATLTRMVLAGALPALASAQGLPARALAI</sequence>
<dbReference type="Gene3D" id="1.10.10.60">
    <property type="entry name" value="Homeodomain-like"/>
    <property type="match status" value="1"/>
</dbReference>
<dbReference type="PANTHER" id="PTHR30328:SF54">
    <property type="entry name" value="HTH-TYPE TRANSCRIPTIONAL REPRESSOR SCO4008"/>
    <property type="match status" value="1"/>
</dbReference>
<dbReference type="AlphaFoldDB" id="A0A2C9EL43"/>
<feature type="DNA-binding region" description="H-T-H motif" evidence="2">
    <location>
        <begin position="91"/>
        <end position="110"/>
    </location>
</feature>
<dbReference type="GO" id="GO:0003677">
    <property type="term" value="F:DNA binding"/>
    <property type="evidence" value="ECO:0007669"/>
    <property type="project" value="UniProtKB-UniRule"/>
</dbReference>
<dbReference type="PRINTS" id="PR00455">
    <property type="entry name" value="HTHTETR"/>
</dbReference>
<dbReference type="InterPro" id="IPR001647">
    <property type="entry name" value="HTH_TetR"/>
</dbReference>
<feature type="domain" description="HTH tetR-type" evidence="3">
    <location>
        <begin position="68"/>
        <end position="128"/>
    </location>
</feature>
<dbReference type="InterPro" id="IPR013573">
    <property type="entry name" value="Tscrpt_reg_YcdC_C"/>
</dbReference>
<protein>
    <submittedName>
        <fullName evidence="4">HTH-type transcriptional regulator RutR</fullName>
    </submittedName>
</protein>
<dbReference type="Proteomes" id="UP000013940">
    <property type="component" value="Chromosome"/>
</dbReference>
<proteinExistence type="predicted"/>
<organism evidence="4 5">
    <name type="scientific">Pseudomonas protegens (strain DSM 19095 / LMG 27888 / CFBP 6595 / CHA0)</name>
    <dbReference type="NCBI Taxonomy" id="1124983"/>
    <lineage>
        <taxon>Bacteria</taxon>
        <taxon>Pseudomonadati</taxon>
        <taxon>Pseudomonadota</taxon>
        <taxon>Gammaproteobacteria</taxon>
        <taxon>Pseudomonadales</taxon>
        <taxon>Pseudomonadaceae</taxon>
        <taxon>Pseudomonas</taxon>
    </lineage>
</organism>
<dbReference type="eggNOG" id="COG1309">
    <property type="taxonomic scope" value="Bacteria"/>
</dbReference>
<evidence type="ECO:0000313" key="4">
    <source>
        <dbReference type="EMBL" id="AGL84278.1"/>
    </source>
</evidence>
<dbReference type="PROSITE" id="PS50977">
    <property type="entry name" value="HTH_TETR_2"/>
    <property type="match status" value="1"/>
</dbReference>
<dbReference type="PANTHER" id="PTHR30328">
    <property type="entry name" value="TRANSCRIPTIONAL REPRESSOR"/>
    <property type="match status" value="1"/>
</dbReference>
<dbReference type="HOGENOM" id="CLU_069356_1_0_6"/>
<evidence type="ECO:0000256" key="2">
    <source>
        <dbReference type="PROSITE-ProRule" id="PRU00335"/>
    </source>
</evidence>
<dbReference type="Gene3D" id="1.10.357.10">
    <property type="entry name" value="Tetracycline Repressor, domain 2"/>
    <property type="match status" value="1"/>
</dbReference>
<name>A0A2C9EL43_PSEPH</name>